<dbReference type="InterPro" id="IPR012944">
    <property type="entry name" value="SusD_RagB_dom"/>
</dbReference>
<keyword evidence="5" id="KW-0998">Cell outer membrane</keyword>
<dbReference type="Gene3D" id="1.25.40.390">
    <property type="match status" value="1"/>
</dbReference>
<reference evidence="8 9" key="1">
    <citation type="submission" date="2017-05" db="EMBL/GenBank/DDBJ databases">
        <authorList>
            <person name="Varghese N."/>
            <person name="Submissions S."/>
        </authorList>
    </citation>
    <scope>NUCLEOTIDE SEQUENCE [LARGE SCALE GENOMIC DNA]</scope>
    <source>
        <strain evidence="8 9">DSM 21985</strain>
    </source>
</reference>
<feature type="domain" description="SusD-like N-terminal" evidence="7">
    <location>
        <begin position="35"/>
        <end position="244"/>
    </location>
</feature>
<dbReference type="InterPro" id="IPR033985">
    <property type="entry name" value="SusD-like_N"/>
</dbReference>
<evidence type="ECO:0000256" key="3">
    <source>
        <dbReference type="ARBA" id="ARBA00022729"/>
    </source>
</evidence>
<dbReference type="Pfam" id="PF07980">
    <property type="entry name" value="SusD_RagB"/>
    <property type="match status" value="1"/>
</dbReference>
<evidence type="ECO:0000256" key="5">
    <source>
        <dbReference type="ARBA" id="ARBA00023237"/>
    </source>
</evidence>
<dbReference type="Pfam" id="PF14322">
    <property type="entry name" value="SusD-like_3"/>
    <property type="match status" value="1"/>
</dbReference>
<evidence type="ECO:0000313" key="9">
    <source>
        <dbReference type="Proteomes" id="UP000317557"/>
    </source>
</evidence>
<keyword evidence="3" id="KW-0732">Signal</keyword>
<feature type="domain" description="RagB/SusD" evidence="6">
    <location>
        <begin position="352"/>
        <end position="443"/>
    </location>
</feature>
<evidence type="ECO:0000256" key="1">
    <source>
        <dbReference type="ARBA" id="ARBA00004442"/>
    </source>
</evidence>
<accession>A0A521FHB7</accession>
<evidence type="ECO:0000313" key="8">
    <source>
        <dbReference type="EMBL" id="SMO94950.1"/>
    </source>
</evidence>
<proteinExistence type="inferred from homology"/>
<organism evidence="8 9">
    <name type="scientific">Gracilimonas mengyeensis</name>
    <dbReference type="NCBI Taxonomy" id="1302730"/>
    <lineage>
        <taxon>Bacteria</taxon>
        <taxon>Pseudomonadati</taxon>
        <taxon>Balneolota</taxon>
        <taxon>Balneolia</taxon>
        <taxon>Balneolales</taxon>
        <taxon>Balneolaceae</taxon>
        <taxon>Gracilimonas</taxon>
    </lineage>
</organism>
<comment type="similarity">
    <text evidence="2">Belongs to the SusD family.</text>
</comment>
<keyword evidence="4" id="KW-0472">Membrane</keyword>
<protein>
    <submittedName>
        <fullName evidence="8">SusD family protein</fullName>
    </submittedName>
</protein>
<name>A0A521FHB7_9BACT</name>
<evidence type="ECO:0000259" key="6">
    <source>
        <dbReference type="Pfam" id="PF07980"/>
    </source>
</evidence>
<dbReference type="AlphaFoldDB" id="A0A521FHB7"/>
<evidence type="ECO:0000256" key="4">
    <source>
        <dbReference type="ARBA" id="ARBA00023136"/>
    </source>
</evidence>
<evidence type="ECO:0000259" key="7">
    <source>
        <dbReference type="Pfam" id="PF14322"/>
    </source>
</evidence>
<dbReference type="EMBL" id="FXTP01000018">
    <property type="protein sequence ID" value="SMO94950.1"/>
    <property type="molecule type" value="Genomic_DNA"/>
</dbReference>
<dbReference type="SUPFAM" id="SSF48452">
    <property type="entry name" value="TPR-like"/>
    <property type="match status" value="1"/>
</dbReference>
<dbReference type="Proteomes" id="UP000317557">
    <property type="component" value="Unassembled WGS sequence"/>
</dbReference>
<evidence type="ECO:0000256" key="2">
    <source>
        <dbReference type="ARBA" id="ARBA00006275"/>
    </source>
</evidence>
<dbReference type="GO" id="GO:0009279">
    <property type="term" value="C:cell outer membrane"/>
    <property type="evidence" value="ECO:0007669"/>
    <property type="project" value="UniProtKB-SubCell"/>
</dbReference>
<dbReference type="OrthoDB" id="630434at2"/>
<sequence>MSFINILDLNNMKRYNLLIATVLTLFIATSCDSLLDIEPTQEVSEEAALASSENIQSILIGAYNSIADDDFLGGGLATEAELLSHDSADPEINFTGTFQTLRQIYNKQVQTTNGQIEATYNRAYITVNLTNIVLANLDKIEDEAVRQQVQGEALFLRGLTFFEMVKMYAAPYSAGNTGSNPGIQIVTEPEEDYANIRMIGRSSVEDTYQQILSDLTTAKSLMAPTNGVFAGSLTASAVLSRVYLQMGDYENAAIEASTVIESGAYSLVSDYSAAFNNSNVNTSEDIFAIQVSDQDGANDLNLYFAAESAGGRGDIDITPAHIALYEEGDARLDLFYYDDPSAPETSPLRTGKWRNQYGNVNVIRLSEMYLTRAEANFELSVANQVGPNTPIEDVNIVRERVGLDPLLPVDFTLEDILMERKLELAFEGRLLHDLKRRQSDVGTVAYDSQAIIFPVPQRETNINPDLN</sequence>
<gene>
    <name evidence="8" type="ORF">SAMN06265219_11860</name>
</gene>
<keyword evidence="9" id="KW-1185">Reference proteome</keyword>
<comment type="subcellular location">
    <subcellularLocation>
        <location evidence="1">Cell outer membrane</location>
    </subcellularLocation>
</comment>
<dbReference type="InterPro" id="IPR011990">
    <property type="entry name" value="TPR-like_helical_dom_sf"/>
</dbReference>